<dbReference type="InterPro" id="IPR002324">
    <property type="entry name" value="Cyt_c_ID"/>
</dbReference>
<dbReference type="InterPro" id="IPR009056">
    <property type="entry name" value="Cyt_c-like_dom"/>
</dbReference>
<feature type="region of interest" description="Disordered" evidence="9">
    <location>
        <begin position="27"/>
        <end position="54"/>
    </location>
</feature>
<keyword evidence="5" id="KW-0249">Electron transport</keyword>
<evidence type="ECO:0000256" key="8">
    <source>
        <dbReference type="PIRSR" id="PIRSR602324-1"/>
    </source>
</evidence>
<evidence type="ECO:0000256" key="6">
    <source>
        <dbReference type="ARBA" id="ARBA00023004"/>
    </source>
</evidence>
<keyword evidence="3 8" id="KW-0349">Heme</keyword>
<dbReference type="RefSeq" id="WP_308134667.1">
    <property type="nucleotide sequence ID" value="NZ_CP133216.1"/>
</dbReference>
<dbReference type="Gene3D" id="1.10.760.10">
    <property type="entry name" value="Cytochrome c-like domain"/>
    <property type="match status" value="1"/>
</dbReference>
<dbReference type="GO" id="GO:0009055">
    <property type="term" value="F:electron transfer activity"/>
    <property type="evidence" value="ECO:0007669"/>
    <property type="project" value="InterPro"/>
</dbReference>
<reference evidence="13 14" key="1">
    <citation type="submission" date="2023-08" db="EMBL/GenBank/DDBJ databases">
        <title>New molecular markers tilS and rpoB for phylogenetic and monitoring studies of the genus Thiothrix biodiversity.</title>
        <authorList>
            <person name="Ravin N.V."/>
            <person name="Smolyakov D."/>
            <person name="Markov N.D."/>
            <person name="Beletsky A.V."/>
            <person name="Mardanov A.V."/>
            <person name="Rudenko T.S."/>
            <person name="Grabovich M.Y."/>
        </authorList>
    </citation>
    <scope>NUCLEOTIDE SEQUENCE</scope>
    <source>
        <strain evidence="13">DNT52</strain>
        <strain evidence="12 14">H33</strain>
        <plasmid evidence="13">pThsubDNT52_1</plasmid>
    </source>
</reference>
<dbReference type="PRINTS" id="PR00606">
    <property type="entry name" value="CYTCHROMECID"/>
</dbReference>
<dbReference type="GO" id="GO:0020037">
    <property type="term" value="F:heme binding"/>
    <property type="evidence" value="ECO:0007669"/>
    <property type="project" value="InterPro"/>
</dbReference>
<feature type="binding site" description="covalent" evidence="8">
    <location>
        <position position="153"/>
    </location>
    <ligand>
        <name>heme c</name>
        <dbReference type="ChEBI" id="CHEBI:61717"/>
    </ligand>
</feature>
<keyword evidence="10" id="KW-0732">Signal</keyword>
<evidence type="ECO:0000256" key="2">
    <source>
        <dbReference type="ARBA" id="ARBA00022448"/>
    </source>
</evidence>
<feature type="domain" description="Cytochrome c" evidence="11">
    <location>
        <begin position="90"/>
        <end position="175"/>
    </location>
</feature>
<evidence type="ECO:0000256" key="5">
    <source>
        <dbReference type="ARBA" id="ARBA00022982"/>
    </source>
</evidence>
<gene>
    <name evidence="12" type="ORF">RCC75_09175</name>
    <name evidence="13" type="ORF">RCG00_00775</name>
</gene>
<name>A0AA51QZQ6_9GAMM</name>
<sequence length="175" mass="17825">MKLRLVLVAVLLACAGMVAAEEKAAAKTEAAPKAEAATAKPDAAKPDAAKPEAPKLSYAEGNEAKLKAMGAVIGVQAAQAAAPTEAAKPADEATALGIAKANNCLACHSIETKVVGPAWRDVGKKYTGDAEAKAKLLAKVKQGGKGVWGEVPMPPNPTINEADLESMVGFILTLQ</sequence>
<dbReference type="Proteomes" id="UP001229862">
    <property type="component" value="Plasmid pThsubDNT52_1"/>
</dbReference>
<dbReference type="PROSITE" id="PS51007">
    <property type="entry name" value="CYTC"/>
    <property type="match status" value="1"/>
</dbReference>
<comment type="PTM">
    <text evidence="8">Binds 1 heme c group covalently per subunit.</text>
</comment>
<keyword evidence="13" id="KW-0614">Plasmid</keyword>
<proteinExistence type="predicted"/>
<evidence type="ECO:0000256" key="1">
    <source>
        <dbReference type="ARBA" id="ARBA00021020"/>
    </source>
</evidence>
<keyword evidence="14" id="KW-1185">Reference proteome</keyword>
<dbReference type="SUPFAM" id="SSF46626">
    <property type="entry name" value="Cytochrome c"/>
    <property type="match status" value="1"/>
</dbReference>
<dbReference type="EMBL" id="CP133216">
    <property type="protein sequence ID" value="WML84849.1"/>
    <property type="molecule type" value="Genomic_DNA"/>
</dbReference>
<feature type="binding site" description="covalent" evidence="8">
    <location>
        <position position="108"/>
    </location>
    <ligand>
        <name>heme c</name>
        <dbReference type="ChEBI" id="CHEBI:61717"/>
    </ligand>
</feature>
<protein>
    <recommendedName>
        <fullName evidence="1">Cytochrome c-551</fullName>
    </recommendedName>
    <alternativeName>
        <fullName evidence="7">Cytochrome c551</fullName>
    </alternativeName>
</protein>
<feature type="compositionally biased region" description="Basic and acidic residues" evidence="9">
    <location>
        <begin position="42"/>
        <end position="53"/>
    </location>
</feature>
<dbReference type="GO" id="GO:0005506">
    <property type="term" value="F:iron ion binding"/>
    <property type="evidence" value="ECO:0007669"/>
    <property type="project" value="InterPro"/>
</dbReference>
<accession>A0AA51QZQ6</accession>
<feature type="binding site" description="covalent" evidence="8">
    <location>
        <position position="104"/>
    </location>
    <ligand>
        <name>heme c</name>
        <dbReference type="ChEBI" id="CHEBI:61717"/>
    </ligand>
</feature>
<dbReference type="Proteomes" id="UP001223336">
    <property type="component" value="Unassembled WGS sequence"/>
</dbReference>
<organism evidence="13">
    <name type="scientific">Thiothrix subterranea</name>
    <dbReference type="NCBI Taxonomy" id="2735563"/>
    <lineage>
        <taxon>Bacteria</taxon>
        <taxon>Pseudomonadati</taxon>
        <taxon>Pseudomonadota</taxon>
        <taxon>Gammaproteobacteria</taxon>
        <taxon>Thiotrichales</taxon>
        <taxon>Thiotrichaceae</taxon>
        <taxon>Thiothrix</taxon>
    </lineage>
</organism>
<keyword evidence="6 8" id="KW-0408">Iron</keyword>
<evidence type="ECO:0000256" key="9">
    <source>
        <dbReference type="SAM" id="MobiDB-lite"/>
    </source>
</evidence>
<evidence type="ECO:0000259" key="11">
    <source>
        <dbReference type="PROSITE" id="PS51007"/>
    </source>
</evidence>
<keyword evidence="4 8" id="KW-0479">Metal-binding</keyword>
<dbReference type="InterPro" id="IPR036909">
    <property type="entry name" value="Cyt_c-like_dom_sf"/>
</dbReference>
<feature type="signal peptide" evidence="10">
    <location>
        <begin position="1"/>
        <end position="20"/>
    </location>
</feature>
<evidence type="ECO:0000313" key="12">
    <source>
        <dbReference type="EMBL" id="MDQ5768698.1"/>
    </source>
</evidence>
<evidence type="ECO:0000256" key="3">
    <source>
        <dbReference type="ARBA" id="ARBA00022617"/>
    </source>
</evidence>
<evidence type="ECO:0000313" key="13">
    <source>
        <dbReference type="EMBL" id="WML84849.1"/>
    </source>
</evidence>
<dbReference type="EMBL" id="JAVFKN010000010">
    <property type="protein sequence ID" value="MDQ5768698.1"/>
    <property type="molecule type" value="Genomic_DNA"/>
</dbReference>
<evidence type="ECO:0000256" key="10">
    <source>
        <dbReference type="SAM" id="SignalP"/>
    </source>
</evidence>
<feature type="chain" id="PRO_5041438112" description="Cytochrome c-551" evidence="10">
    <location>
        <begin position="21"/>
        <end position="175"/>
    </location>
</feature>
<geneLocation type="plasmid" evidence="13">
    <name>pThsubDNT52_1</name>
</geneLocation>
<dbReference type="AlphaFoldDB" id="A0AA51QZQ6"/>
<evidence type="ECO:0000256" key="7">
    <source>
        <dbReference type="ARBA" id="ARBA00031244"/>
    </source>
</evidence>
<evidence type="ECO:0000256" key="4">
    <source>
        <dbReference type="ARBA" id="ARBA00022723"/>
    </source>
</evidence>
<evidence type="ECO:0000313" key="14">
    <source>
        <dbReference type="Proteomes" id="UP001223336"/>
    </source>
</evidence>
<dbReference type="Pfam" id="PF00034">
    <property type="entry name" value="Cytochrom_C"/>
    <property type="match status" value="1"/>
</dbReference>
<keyword evidence="2" id="KW-0813">Transport</keyword>